<dbReference type="GO" id="GO:0006412">
    <property type="term" value="P:translation"/>
    <property type="evidence" value="ECO:0007669"/>
    <property type="project" value="InterPro"/>
</dbReference>
<dbReference type="PRINTS" id="PR00062">
    <property type="entry name" value="RIBOSOMALL20"/>
</dbReference>
<evidence type="ECO:0000256" key="7">
    <source>
        <dbReference type="HAMAP-Rule" id="MF_00382"/>
    </source>
</evidence>
<keyword evidence="10" id="KW-1185">Reference proteome</keyword>
<keyword evidence="4 7" id="KW-0689">Ribosomal protein</keyword>
<dbReference type="InterPro" id="IPR049946">
    <property type="entry name" value="RIBOSOMAL_L20_CS"/>
</dbReference>
<dbReference type="Proteomes" id="UP000321934">
    <property type="component" value="Chromosome"/>
</dbReference>
<proteinExistence type="inferred from homology"/>
<dbReference type="Pfam" id="PF00453">
    <property type="entry name" value="Ribosomal_L20"/>
    <property type="match status" value="1"/>
</dbReference>
<keyword evidence="5 7" id="KW-0687">Ribonucleoprotein</keyword>
<dbReference type="GO" id="GO:0005840">
    <property type="term" value="C:ribosome"/>
    <property type="evidence" value="ECO:0007669"/>
    <property type="project" value="UniProtKB-KW"/>
</dbReference>
<sequence>MSRSNHSPASRRRRKNIIKMASGFRGRSGNCYRMANRRVEKAMQYEYRDRRNKKREIRSLWISRINAFARENGLKYSLLMNLLKKNNILLNRKQLSLLAYDKNSSLLKNMFTENGLFLA</sequence>
<dbReference type="InterPro" id="IPR035566">
    <property type="entry name" value="Ribosomal_protein_bL20_C"/>
</dbReference>
<accession>A0A5B8XDL9</accession>
<keyword evidence="3 7" id="KW-0694">RNA-binding</keyword>
<dbReference type="NCBIfam" id="TIGR01032">
    <property type="entry name" value="rplT_bact"/>
    <property type="match status" value="1"/>
</dbReference>
<evidence type="ECO:0000313" key="9">
    <source>
        <dbReference type="EMBL" id="QED23418.1"/>
    </source>
</evidence>
<dbReference type="CDD" id="cd07026">
    <property type="entry name" value="Ribosomal_L20"/>
    <property type="match status" value="1"/>
</dbReference>
<dbReference type="GO" id="GO:0000027">
    <property type="term" value="P:ribosomal large subunit assembly"/>
    <property type="evidence" value="ECO:0007669"/>
    <property type="project" value="UniProtKB-UniRule"/>
</dbReference>
<dbReference type="Gene3D" id="6.10.160.10">
    <property type="match status" value="1"/>
</dbReference>
<evidence type="ECO:0000256" key="3">
    <source>
        <dbReference type="ARBA" id="ARBA00022884"/>
    </source>
</evidence>
<gene>
    <name evidence="7" type="primary">rplT</name>
    <name evidence="9" type="ORF">Deia_00624</name>
</gene>
<dbReference type="SUPFAM" id="SSF74731">
    <property type="entry name" value="Ribosomal protein L20"/>
    <property type="match status" value="1"/>
</dbReference>
<evidence type="ECO:0000256" key="2">
    <source>
        <dbReference type="ARBA" id="ARBA00022730"/>
    </source>
</evidence>
<dbReference type="GO" id="GO:1990904">
    <property type="term" value="C:ribonucleoprotein complex"/>
    <property type="evidence" value="ECO:0007669"/>
    <property type="project" value="UniProtKB-KW"/>
</dbReference>
<dbReference type="InterPro" id="IPR005813">
    <property type="entry name" value="Ribosomal_bL20"/>
</dbReference>
<dbReference type="GO" id="GO:0003735">
    <property type="term" value="F:structural constituent of ribosome"/>
    <property type="evidence" value="ECO:0007669"/>
    <property type="project" value="InterPro"/>
</dbReference>
<protein>
    <recommendedName>
        <fullName evidence="6 7">Large ribosomal subunit protein bL20</fullName>
    </recommendedName>
</protein>
<dbReference type="PANTHER" id="PTHR10986">
    <property type="entry name" value="39S RIBOSOMAL PROTEIN L20"/>
    <property type="match status" value="1"/>
</dbReference>
<comment type="function">
    <text evidence="7 8">Binds directly to 23S ribosomal RNA and is necessary for the in vitro assembly process of the 50S ribosomal subunit. It is not involved in the protein synthesizing functions of that subunit.</text>
</comment>
<organism evidence="9 10">
    <name type="scientific">Candidatus Deianiraea vastatrix</name>
    <dbReference type="NCBI Taxonomy" id="2163644"/>
    <lineage>
        <taxon>Bacteria</taxon>
        <taxon>Pseudomonadati</taxon>
        <taxon>Pseudomonadota</taxon>
        <taxon>Alphaproteobacteria</taxon>
        <taxon>Rickettsiales</taxon>
        <taxon>Candidatus Deianiraeaceae</taxon>
        <taxon>Candidatus Deianiraea</taxon>
    </lineage>
</organism>
<dbReference type="AlphaFoldDB" id="A0A5B8XDL9"/>
<name>A0A5B8XDL9_9RICK</name>
<evidence type="ECO:0000256" key="8">
    <source>
        <dbReference type="RuleBase" id="RU000560"/>
    </source>
</evidence>
<dbReference type="EMBL" id="CP029077">
    <property type="protein sequence ID" value="QED23418.1"/>
    <property type="molecule type" value="Genomic_DNA"/>
</dbReference>
<dbReference type="OrthoDB" id="9808966at2"/>
<evidence type="ECO:0000256" key="6">
    <source>
        <dbReference type="ARBA" id="ARBA00035172"/>
    </source>
</evidence>
<dbReference type="HAMAP" id="MF_00382">
    <property type="entry name" value="Ribosomal_bL20"/>
    <property type="match status" value="1"/>
</dbReference>
<dbReference type="Gene3D" id="1.10.1900.20">
    <property type="entry name" value="Ribosomal protein L20"/>
    <property type="match status" value="1"/>
</dbReference>
<evidence type="ECO:0000256" key="5">
    <source>
        <dbReference type="ARBA" id="ARBA00023274"/>
    </source>
</evidence>
<dbReference type="PROSITE" id="PS00937">
    <property type="entry name" value="RIBOSOMAL_L20"/>
    <property type="match status" value="1"/>
</dbReference>
<evidence type="ECO:0000256" key="4">
    <source>
        <dbReference type="ARBA" id="ARBA00022980"/>
    </source>
</evidence>
<dbReference type="RefSeq" id="WP_146820690.1">
    <property type="nucleotide sequence ID" value="NZ_CP029077.1"/>
</dbReference>
<evidence type="ECO:0000313" key="10">
    <source>
        <dbReference type="Proteomes" id="UP000321934"/>
    </source>
</evidence>
<keyword evidence="2 7" id="KW-0699">rRNA-binding</keyword>
<evidence type="ECO:0000256" key="1">
    <source>
        <dbReference type="ARBA" id="ARBA00007698"/>
    </source>
</evidence>
<dbReference type="GO" id="GO:0019843">
    <property type="term" value="F:rRNA binding"/>
    <property type="evidence" value="ECO:0007669"/>
    <property type="project" value="UniProtKB-UniRule"/>
</dbReference>
<comment type="similarity">
    <text evidence="1 7 8">Belongs to the bacterial ribosomal protein bL20 family.</text>
</comment>
<reference evidence="9 10" key="1">
    <citation type="journal article" date="2019" name="ISME J.">
        <title>Deianiraea, an extracellular bacterium associated with the ciliate Paramecium, suggests an alternative scenario for the evolution of Rickettsiales.</title>
        <authorList>
            <person name="Castelli M."/>
            <person name="Sabaneyeva E."/>
            <person name="Lanzoni O."/>
            <person name="Lebedeva N."/>
            <person name="Floriano A.M."/>
            <person name="Gaiarsa S."/>
            <person name="Benken K."/>
            <person name="Modeo L."/>
            <person name="Bandi C."/>
            <person name="Potekhin A."/>
            <person name="Sassera D."/>
            <person name="Petroni G."/>
        </authorList>
    </citation>
    <scope>NUCLEOTIDE SEQUENCE [LARGE SCALE GENOMIC DNA]</scope>
    <source>
        <strain evidence="9">CyL4-1</strain>
    </source>
</reference>